<dbReference type="PANTHER" id="PTHR34703">
    <property type="entry name" value="ANTIPORTER SUBUNIT MNHG2-RELATED"/>
    <property type="match status" value="1"/>
</dbReference>
<evidence type="ECO:0000256" key="4">
    <source>
        <dbReference type="SAM" id="Phobius"/>
    </source>
</evidence>
<name>A0A514LD97_9BACI</name>
<keyword evidence="4" id="KW-1133">Transmembrane helix</keyword>
<evidence type="ECO:0000313" key="6">
    <source>
        <dbReference type="Proteomes" id="UP000319756"/>
    </source>
</evidence>
<dbReference type="AlphaFoldDB" id="A0A514LD97"/>
<evidence type="ECO:0000313" key="5">
    <source>
        <dbReference type="EMBL" id="QDI89807.1"/>
    </source>
</evidence>
<accession>A0A514LD97</accession>
<dbReference type="GO" id="GO:0015385">
    <property type="term" value="F:sodium:proton antiporter activity"/>
    <property type="evidence" value="ECO:0007669"/>
    <property type="project" value="TreeGrafter"/>
</dbReference>
<organism evidence="5 6">
    <name type="scientific">Salicibibacter halophilus</name>
    <dbReference type="NCBI Taxonomy" id="2502791"/>
    <lineage>
        <taxon>Bacteria</taxon>
        <taxon>Bacillati</taxon>
        <taxon>Bacillota</taxon>
        <taxon>Bacilli</taxon>
        <taxon>Bacillales</taxon>
        <taxon>Bacillaceae</taxon>
        <taxon>Salicibibacter</taxon>
    </lineage>
</organism>
<reference evidence="6" key="1">
    <citation type="submission" date="2019-01" db="EMBL/GenBank/DDBJ databases">
        <title>Genomic analysis of Salicibibacter sp. NKC3-5.</title>
        <authorList>
            <person name="Oh Y.J."/>
        </authorList>
    </citation>
    <scope>NUCLEOTIDE SEQUENCE [LARGE SCALE GENOMIC DNA]</scope>
    <source>
        <strain evidence="6">NKC3-5</strain>
    </source>
</reference>
<dbReference type="PANTHER" id="PTHR34703:SF1">
    <property type="entry name" value="ANTIPORTER SUBUNIT MNHG2-RELATED"/>
    <property type="match status" value="1"/>
</dbReference>
<dbReference type="EMBL" id="CP035485">
    <property type="protein sequence ID" value="QDI89807.1"/>
    <property type="molecule type" value="Genomic_DNA"/>
</dbReference>
<dbReference type="GO" id="GO:0016020">
    <property type="term" value="C:membrane"/>
    <property type="evidence" value="ECO:0007669"/>
    <property type="project" value="UniProtKB-SubCell"/>
</dbReference>
<feature type="transmembrane region" description="Helical" evidence="4">
    <location>
        <begin position="39"/>
        <end position="58"/>
    </location>
</feature>
<dbReference type="NCBIfam" id="TIGR01300">
    <property type="entry name" value="CPA3_mnhG_phaG"/>
    <property type="match status" value="1"/>
</dbReference>
<gene>
    <name evidence="5" type="ORF">EPH95_00295</name>
</gene>
<keyword evidence="4" id="KW-0812">Transmembrane</keyword>
<comment type="similarity">
    <text evidence="2">Belongs to the CPA3 antiporters (TC 2.A.63) subunit G family.</text>
</comment>
<keyword evidence="6" id="KW-1185">Reference proteome</keyword>
<feature type="transmembrane region" description="Helical" evidence="4">
    <location>
        <begin position="6"/>
        <end position="27"/>
    </location>
</feature>
<dbReference type="Proteomes" id="UP000319756">
    <property type="component" value="Chromosome"/>
</dbReference>
<dbReference type="InterPro" id="IPR005133">
    <property type="entry name" value="PhaG_MnhG_YufB"/>
</dbReference>
<feature type="transmembrane region" description="Helical" evidence="4">
    <location>
        <begin position="64"/>
        <end position="88"/>
    </location>
</feature>
<comment type="subcellular location">
    <subcellularLocation>
        <location evidence="1">Membrane</location>
        <topology evidence="1">Multi-pass membrane protein</topology>
    </subcellularLocation>
</comment>
<evidence type="ECO:0000256" key="3">
    <source>
        <dbReference type="ARBA" id="ARBA00022449"/>
    </source>
</evidence>
<dbReference type="Pfam" id="PF03334">
    <property type="entry name" value="PhaG_MnhG_YufB"/>
    <property type="match status" value="1"/>
</dbReference>
<evidence type="ECO:0000256" key="2">
    <source>
        <dbReference type="ARBA" id="ARBA00008404"/>
    </source>
</evidence>
<proteinExistence type="inferred from homology"/>
<dbReference type="OrthoDB" id="9806575at2"/>
<dbReference type="RefSeq" id="WP_142086324.1">
    <property type="nucleotide sequence ID" value="NZ_CP035485.1"/>
</dbReference>
<keyword evidence="4" id="KW-0472">Membrane</keyword>
<protein>
    <submittedName>
        <fullName evidence="5">Na+/H+ antiporter subunit G</fullName>
    </submittedName>
</protein>
<evidence type="ECO:0000256" key="1">
    <source>
        <dbReference type="ARBA" id="ARBA00004141"/>
    </source>
</evidence>
<keyword evidence="3" id="KW-0813">Transport</keyword>
<dbReference type="KEGG" id="sale:EPH95_00295"/>
<dbReference type="NCBIfam" id="NF009314">
    <property type="entry name" value="PRK12674.1-2"/>
    <property type="match status" value="1"/>
</dbReference>
<sequence length="124" mass="13865">MTAIEWIIVFFAGAGTIFSLFAAFGLMRFPDVYARMHATGKNATGGVIMSMLGTFLFFLLQQDIFLGTLLLVILFVFLTTPIVTLTVARSAYRTGVPMDEIGIEDELKVEYAKRRQNQTKENQS</sequence>
<keyword evidence="3" id="KW-0050">Antiport</keyword>